<keyword evidence="2" id="KW-1185">Reference proteome</keyword>
<evidence type="ECO:0000313" key="2">
    <source>
        <dbReference type="Proteomes" id="UP000035681"/>
    </source>
</evidence>
<keyword evidence="1" id="KW-0472">Membrane</keyword>
<dbReference type="WBParaSite" id="TCONS_00004923.p1">
    <property type="protein sequence ID" value="TCONS_00004923.p1"/>
    <property type="gene ID" value="XLOC_003163"/>
</dbReference>
<evidence type="ECO:0000256" key="1">
    <source>
        <dbReference type="SAM" id="Phobius"/>
    </source>
</evidence>
<name>A0AAF5D0M5_STRER</name>
<sequence>IYKQSNRCCDLVEARILNFFITTLSSSKLGFSISLLQIYKWMLEKFTITMMEFKEQLIYAAFNYTSERESKFNRMLESLMMQPRISSQKVNLHKIRCRFWKSMKVTSRMMQDNKRKDSTQCSYLENVFLYLIIDLYFIFFIILSFAIPFPCFIFTFVKFSVGSISFCLVVNAFSFMNLPLTINGMM</sequence>
<proteinExistence type="predicted"/>
<evidence type="ECO:0000313" key="3">
    <source>
        <dbReference type="WBParaSite" id="TCONS_00004923.p1"/>
    </source>
</evidence>
<dbReference type="Proteomes" id="UP000035681">
    <property type="component" value="Unplaced"/>
</dbReference>
<reference evidence="3" key="1">
    <citation type="submission" date="2024-02" db="UniProtKB">
        <authorList>
            <consortium name="WormBaseParasite"/>
        </authorList>
    </citation>
    <scope>IDENTIFICATION</scope>
</reference>
<protein>
    <submittedName>
        <fullName evidence="3">Uncharacterized protein</fullName>
    </submittedName>
</protein>
<keyword evidence="1" id="KW-0812">Transmembrane</keyword>
<accession>A0AAF5D0M5</accession>
<keyword evidence="1" id="KW-1133">Transmembrane helix</keyword>
<dbReference type="AlphaFoldDB" id="A0AAF5D0M5"/>
<feature type="transmembrane region" description="Helical" evidence="1">
    <location>
        <begin position="123"/>
        <end position="147"/>
    </location>
</feature>
<organism evidence="2 3">
    <name type="scientific">Strongyloides stercoralis</name>
    <name type="common">Threadworm</name>
    <dbReference type="NCBI Taxonomy" id="6248"/>
    <lineage>
        <taxon>Eukaryota</taxon>
        <taxon>Metazoa</taxon>
        <taxon>Ecdysozoa</taxon>
        <taxon>Nematoda</taxon>
        <taxon>Chromadorea</taxon>
        <taxon>Rhabditida</taxon>
        <taxon>Tylenchina</taxon>
        <taxon>Panagrolaimomorpha</taxon>
        <taxon>Strongyloidoidea</taxon>
        <taxon>Strongyloididae</taxon>
        <taxon>Strongyloides</taxon>
    </lineage>
</organism>
<feature type="transmembrane region" description="Helical" evidence="1">
    <location>
        <begin position="153"/>
        <end position="176"/>
    </location>
</feature>